<dbReference type="InterPro" id="IPR011430">
    <property type="entry name" value="UTP20_N"/>
</dbReference>
<evidence type="ECO:0000313" key="6">
    <source>
        <dbReference type="Proteomes" id="UP000092993"/>
    </source>
</evidence>
<feature type="region of interest" description="Disordered" evidence="1">
    <location>
        <begin position="1024"/>
        <end position="1054"/>
    </location>
</feature>
<dbReference type="InterPro" id="IPR011989">
    <property type="entry name" value="ARM-like"/>
</dbReference>
<evidence type="ECO:0000256" key="1">
    <source>
        <dbReference type="SAM" id="MobiDB-lite"/>
    </source>
</evidence>
<dbReference type="Pfam" id="PF07539">
    <property type="entry name" value="UTP20_N"/>
    <property type="match status" value="1"/>
</dbReference>
<dbReference type="PANTHER" id="PTHR17695:SF11">
    <property type="entry name" value="SMALL SUBUNIT PROCESSOME COMPONENT 20 HOMOLOG"/>
    <property type="match status" value="1"/>
</dbReference>
<name>A0A1C7LM32_GRIFR</name>
<feature type="domain" description="U3 small nucleolar RNA-associated protein 20 N-terminal" evidence="2">
    <location>
        <begin position="811"/>
        <end position="1416"/>
    </location>
</feature>
<dbReference type="InterPro" id="IPR016024">
    <property type="entry name" value="ARM-type_fold"/>
</dbReference>
<dbReference type="Proteomes" id="UP000092993">
    <property type="component" value="Unassembled WGS sequence"/>
</dbReference>
<feature type="domain" description="U3 small nucleolar RNA-associated protein 20" evidence="3">
    <location>
        <begin position="1629"/>
        <end position="1852"/>
    </location>
</feature>
<dbReference type="EMBL" id="LUGG01000038">
    <property type="protein sequence ID" value="OBZ65821.1"/>
    <property type="molecule type" value="Genomic_DNA"/>
</dbReference>
<feature type="region of interest" description="Disordered" evidence="1">
    <location>
        <begin position="2531"/>
        <end position="2560"/>
    </location>
</feature>
<evidence type="ECO:0000313" key="5">
    <source>
        <dbReference type="EMBL" id="OBZ65821.1"/>
    </source>
</evidence>
<evidence type="ECO:0000259" key="3">
    <source>
        <dbReference type="Pfam" id="PF20416"/>
    </source>
</evidence>
<organism evidence="5 6">
    <name type="scientific">Grifola frondosa</name>
    <name type="common">Maitake</name>
    <name type="synonym">Polyporus frondosus</name>
    <dbReference type="NCBI Taxonomy" id="5627"/>
    <lineage>
        <taxon>Eukaryota</taxon>
        <taxon>Fungi</taxon>
        <taxon>Dikarya</taxon>
        <taxon>Basidiomycota</taxon>
        <taxon>Agaricomycotina</taxon>
        <taxon>Agaricomycetes</taxon>
        <taxon>Polyporales</taxon>
        <taxon>Grifolaceae</taxon>
        <taxon>Grifola</taxon>
    </lineage>
</organism>
<feature type="compositionally biased region" description="Acidic residues" evidence="1">
    <location>
        <begin position="1028"/>
        <end position="1046"/>
    </location>
</feature>
<keyword evidence="6" id="KW-1185">Reference proteome</keyword>
<dbReference type="InterPro" id="IPR057525">
    <property type="entry name" value="UTP20_C"/>
</dbReference>
<dbReference type="Pfam" id="PF23099">
    <property type="entry name" value="UTP20_C"/>
    <property type="match status" value="1"/>
</dbReference>
<comment type="caution">
    <text evidence="5">The sequence shown here is derived from an EMBL/GenBank/DDBJ whole genome shotgun (WGS) entry which is preliminary data.</text>
</comment>
<dbReference type="GO" id="GO:0032040">
    <property type="term" value="C:small-subunit processome"/>
    <property type="evidence" value="ECO:0007669"/>
    <property type="project" value="TreeGrafter"/>
</dbReference>
<dbReference type="OrthoDB" id="360653at2759"/>
<dbReference type="PANTHER" id="PTHR17695">
    <property type="entry name" value="SMALL SUBUNIT PROCESSOME COMPONENT 20 HOMOLOG"/>
    <property type="match status" value="1"/>
</dbReference>
<dbReference type="InterPro" id="IPR046523">
    <property type="entry name" value="UTP20_dom"/>
</dbReference>
<feature type="compositionally biased region" description="Polar residues" evidence="1">
    <location>
        <begin position="2361"/>
        <end position="2370"/>
    </location>
</feature>
<feature type="domain" description="U3 small nucleolar RNA-associated protein 20 C-terminal" evidence="4">
    <location>
        <begin position="2424"/>
        <end position="2545"/>
    </location>
</feature>
<feature type="region of interest" description="Disordered" evidence="1">
    <location>
        <begin position="2361"/>
        <end position="2421"/>
    </location>
</feature>
<reference evidence="5 6" key="1">
    <citation type="submission" date="2016-03" db="EMBL/GenBank/DDBJ databases">
        <title>Whole genome sequencing of Grifola frondosa 9006-11.</title>
        <authorList>
            <person name="Min B."/>
            <person name="Park H."/>
            <person name="Kim J.-G."/>
            <person name="Cho H."/>
            <person name="Oh Y.-L."/>
            <person name="Kong W.-S."/>
            <person name="Choi I.-G."/>
        </authorList>
    </citation>
    <scope>NUCLEOTIDE SEQUENCE [LARGE SCALE GENOMIC DNA]</scope>
    <source>
        <strain evidence="5 6">9006-11</strain>
    </source>
</reference>
<proteinExistence type="predicted"/>
<dbReference type="Gene3D" id="1.25.10.10">
    <property type="entry name" value="Leucine-rich Repeat Variant"/>
    <property type="match status" value="2"/>
</dbReference>
<evidence type="ECO:0000259" key="4">
    <source>
        <dbReference type="Pfam" id="PF23099"/>
    </source>
</evidence>
<feature type="compositionally biased region" description="Acidic residues" evidence="1">
    <location>
        <begin position="2373"/>
        <end position="2388"/>
    </location>
</feature>
<sequence length="2560" mass="287289">MDSHEDERPAKRFKHESYKDTLKEVHVPSALDQTKFDHEIVDSDSHFHEALDHWKELNLSPAFLKFAHDSDVLSASMPLLLHNWREIMDLWFGALDAADDEALKALLEPFSLFQKLAHDLRTTLAPKYPEILKRLLNLLPRSLSAPALTALLATSTALFKYVLIPSVDSELLQQAWSAFHDVLPKCHPEVQRATAEVWGVTFRRLKTSSREESVRMVAMSAVGSTADACAWIFVSACKSVSQTLHTATTTLIAPLVKYHLTCDAPEASYTLIRRVLTALIHHCKGAEQFSPISDLLVKETVQIVNAGDEEQLRRILEVVSVACSVRQGSRVTHKQLLTLLAQFPSLPLTDTLHNATVKFAISCLIAGDMAIWMVHGPKVLERSWQRPVLGIELTGALSDLSWGGWKLIALPHITKTTHQLLESHPKETLGLLAALHREKRLGNMDIVWKQRLQAWVDKRFSKWEHTEENLLLLNDIIALSSLLTSISTLLIQVVDTTLEAPDPREEFESSYANSAWLIGACAQCLSMRAPPEWVDKVDLIAWTTAVAEKWGWSSNALGGLIPLVRARSIALTVSLDALYPALQGSLMSHSRSLRLSVLRLLTSPLVKSSPGASEVLKRSLQGEEISVDVQGSRERILRISRLPPVVKDGDEVAADACARWLIAQLKINLRPLWSAAATALSTLSERFGDKVWRLLFEELQATAQSESSIIPDWMKDGLEGEGDDIWEDERSWRDPSAHKVRSIIARWSRADAAKRLMIQSQILDDRFDPVSYEAQLLSVLGVCALLAEKHSRDLVPYFLSFAGPEASSKLPRQKMSAWLTLFSKFANPKALRSTDVLHAMYISLLSHPDRSLQRLALSCLLTYKSPHLTPHEGMLRLLLDDTRWRDELTQLDISSMEPADRKELVDVIIRLLFGMMLEKRGRSRGADRRAAVLSSLAACADDELVLLVDLMLQPVAGPRSLRDDDPFTIRPVPDNVTEKQQIGFLNLLGDVLKHLGSRLLSCWPKLLETLLDILGNTQSRLHRQEQDLAGEEEEVEVDEEAGDTDETQGSSRRTRSIRQLGIKRFADFFRCPVSFDFSPYMKEAFRTFISPRLQSLDQENSQAPSALLELFHVWALGHEHTKYLVEYDNRTLPKIFDCLIATNVKSAVISRVFDIIDPLLSLSAIDADISNTVLKPHVSLLLANMSVLVERTKGITAVTDTLGRRQISILSEIAPYLTDSKQAATLLELFSPLLRKPSKILPEKIKVDMANILCSLFPLIPDLSDSSSTTYSRTYGLLSQLFQTLRSRQARLALVTAFRCLADVQISLRPLADLMASLNAYSSKRLEEPDFDRRLNAFTSLNETLYSTYSCQDWLPILYNMLNFIQDPDELTVRSNASFTLKRFVDVVAGSQLPEYEETFVKVLYPGLKNGLRSKSEMVRAELLGVLSHAIAKCDRVTSLQEMRILLASGDEEANFFNNIHHVQIHRRTRAIRRLADYATEGHLRSATLADVFIPLVGNYITNTASLDHHLVNEAIVATGQMARHLNWGAYHALIQRYLKLAKGKDSSERVYVRAIVAILDGFHFPMEDVIMEDEDVGEPGDAGVDDEDANIEVLATLKPVADRAKVALIQDAVNTRLLPNLLQYLEKRDETEDSLRIPISVGIVQVAKHLPPSTREAQIFKLLTVLSQVLRSKSQETRDLTRDTLCRIAIILGPSYLPTILREMRAALLRGPQLHVLAYSTHALLVHVTAGNNATLFHTLDDCVSDVAAVSAEVIFGESGKDVQSDEFKTKMREVRSSASKGLDSFAIIAKFITPPKISSLLLPIRNILQETETLKVMQQVEDILRRIAGGLNANHHLVPTELLVLCHTLISQNARFLTHVPATKHHSKKGKRPRDDAIVQTKRKVDSEVDHYANNSFRFVIFGLDLFNTAHRRSRFDFKEANTIARLEPMVTVIGNTLYSNHMQVVIPGLKAAAAIVKCPLKSIEKSLPVFIRQMIDIIKQAGSTESEAVQTAFRSLASILRDQSSAQIKEKDLAAVFAMLRAIVARKFVVPEIYDLMEKVSEIMVTSQSPQVQELCRGVLLQFLLDYPQGKGRLRNQMTFLAKNLSYVYESGRKSVMELLGAMISKFQVGLVQEYADLLFVALVMVIANDDSAKCREMAAELIKNLFTRLENNQRNVIMSHIHSWAAQHSLPQLARVSSQIYGIIVDLLQGDILPYVAAILGDLNAAIHHSAELLDSATLESQGNDITEKSLEWQIPYHALVAYSRVLRVCPDLVAQSDKVDWTATVTHLLFPHAWTRTASCRLLGVLFSATPVAAPRSELPDDSPFSTVGMEDIATKLCLQLKSPNLDAALSLQIVKNLFYVGKCFYSVDLPLDVSRSTTNEGQPNEEQPQEDESSEEEEEEEEEKKKKKKKALAMKTPKSAIPSPRRNKSIGPNNWSQQPASVLKWFAAMVSFMESSHVERFLMHILSPIYRITEDDTIRDPQMDELKTLAVELQDLVQSKVGTTKFANVYNRIRQNVLSVQRERRTSRVMLGTTNPEAAAKRKLQRNIMKKEGRKRKTQSFTDSKRRTKRMREE</sequence>
<dbReference type="STRING" id="5627.A0A1C7LM32"/>
<dbReference type="OMA" id="EGLMAMF"/>
<accession>A0A1C7LM32</accession>
<evidence type="ECO:0000259" key="2">
    <source>
        <dbReference type="Pfam" id="PF07539"/>
    </source>
</evidence>
<gene>
    <name evidence="5" type="primary">utp20</name>
    <name evidence="5" type="ORF">A0H81_14123</name>
</gene>
<dbReference type="Pfam" id="PF20416">
    <property type="entry name" value="UTP20"/>
    <property type="match status" value="1"/>
</dbReference>
<dbReference type="SUPFAM" id="SSF48371">
    <property type="entry name" value="ARM repeat"/>
    <property type="match status" value="2"/>
</dbReference>
<dbReference type="InterPro" id="IPR052575">
    <property type="entry name" value="SSU_processome_comp_20"/>
</dbReference>
<protein>
    <submittedName>
        <fullName evidence="5">U3 small nucleolar RNA-associated protein 20</fullName>
    </submittedName>
</protein>
<dbReference type="GO" id="GO:0030686">
    <property type="term" value="C:90S preribosome"/>
    <property type="evidence" value="ECO:0007669"/>
    <property type="project" value="TreeGrafter"/>
</dbReference>